<evidence type="ECO:0000313" key="1">
    <source>
        <dbReference type="EMBL" id="AIF78303.1"/>
    </source>
</evidence>
<reference evidence="1" key="1">
    <citation type="journal article" date="2014" name="J. Antimicrob. Chemother.">
        <title>Nucleotide sequences of 16 transmissible plasmids identified in nine multidrug-resistant Escherichia coli isolates expressing an ESBL phenotype isolated from food-producing animals and healthy humans.</title>
        <authorList>
            <person name="Wang J."/>
            <person name="Stephan R."/>
            <person name="Power K."/>
            <person name="Yan Q."/>
            <person name="Hachler H."/>
            <person name="Fanning S."/>
        </authorList>
    </citation>
    <scope>NUCLEOTIDE SEQUENCE</scope>
    <source>
        <strain evidence="1">Human-1038</strain>
        <plasmid evidence="1">pH1038-142</plasmid>
    </source>
</reference>
<dbReference type="AlphaFoldDB" id="A0A075MB50"/>
<dbReference type="EMBL" id="KJ484634">
    <property type="protein sequence ID" value="AIF78303.1"/>
    <property type="molecule type" value="Genomic_DNA"/>
</dbReference>
<geneLocation type="plasmid" evidence="1">
    <name>pH1038-142</name>
</geneLocation>
<keyword evidence="1" id="KW-0614">Plasmid</keyword>
<organism evidence="1">
    <name type="scientific">Escherichia coli</name>
    <dbReference type="NCBI Taxonomy" id="562"/>
    <lineage>
        <taxon>Bacteria</taxon>
        <taxon>Pseudomonadati</taxon>
        <taxon>Pseudomonadota</taxon>
        <taxon>Gammaproteobacteria</taxon>
        <taxon>Enterobacterales</taxon>
        <taxon>Enterobacteriaceae</taxon>
        <taxon>Escherichia</taxon>
    </lineage>
</organism>
<sequence length="51" mass="5728">MPPDDLIIGDYALKVNTSTEFIYLFYASQGMEGDLAGLHRTPGANRRKLRD</sequence>
<proteinExistence type="predicted"/>
<protein>
    <submittedName>
        <fullName evidence="1">Uncharacterized protein</fullName>
    </submittedName>
</protein>
<accession>A0A075MB50</accession>
<name>A0A075MB50_ECOLX</name>